<evidence type="ECO:0000259" key="3">
    <source>
        <dbReference type="Pfam" id="PF05175"/>
    </source>
</evidence>
<dbReference type="Proteomes" id="UP001208570">
    <property type="component" value="Unassembled WGS sequence"/>
</dbReference>
<dbReference type="AlphaFoldDB" id="A0AAD9MZR6"/>
<organism evidence="4 5">
    <name type="scientific">Paralvinella palmiformis</name>
    <dbReference type="NCBI Taxonomy" id="53620"/>
    <lineage>
        <taxon>Eukaryota</taxon>
        <taxon>Metazoa</taxon>
        <taxon>Spiralia</taxon>
        <taxon>Lophotrochozoa</taxon>
        <taxon>Annelida</taxon>
        <taxon>Polychaeta</taxon>
        <taxon>Sedentaria</taxon>
        <taxon>Canalipalpata</taxon>
        <taxon>Terebellida</taxon>
        <taxon>Terebelliformia</taxon>
        <taxon>Alvinellidae</taxon>
        <taxon>Paralvinella</taxon>
    </lineage>
</organism>
<dbReference type="EMBL" id="JAODUP010000363">
    <property type="protein sequence ID" value="KAK2151435.1"/>
    <property type="molecule type" value="Genomic_DNA"/>
</dbReference>
<evidence type="ECO:0000313" key="4">
    <source>
        <dbReference type="EMBL" id="KAK2151435.1"/>
    </source>
</evidence>
<comment type="similarity">
    <text evidence="1">Belongs to the methyltransferase superfamily. PrmA family.</text>
</comment>
<evidence type="ECO:0000313" key="5">
    <source>
        <dbReference type="Proteomes" id="UP001208570"/>
    </source>
</evidence>
<dbReference type="Pfam" id="PF05175">
    <property type="entry name" value="MTS"/>
    <property type="match status" value="1"/>
</dbReference>
<reference evidence="4" key="1">
    <citation type="journal article" date="2023" name="Mol. Biol. Evol.">
        <title>Third-Generation Sequencing Reveals the Adaptive Role of the Epigenome in Three Deep-Sea Polychaetes.</title>
        <authorList>
            <person name="Perez M."/>
            <person name="Aroh O."/>
            <person name="Sun Y."/>
            <person name="Lan Y."/>
            <person name="Juniper S.K."/>
            <person name="Young C.R."/>
            <person name="Angers B."/>
            <person name="Qian P.Y."/>
        </authorList>
    </citation>
    <scope>NUCLEOTIDE SEQUENCE</scope>
    <source>
        <strain evidence="4">P08H-3</strain>
    </source>
</reference>
<dbReference type="Gene3D" id="3.40.50.150">
    <property type="entry name" value="Vaccinia Virus protein VP39"/>
    <property type="match status" value="1"/>
</dbReference>
<dbReference type="InterPro" id="IPR029063">
    <property type="entry name" value="SAM-dependent_MTases_sf"/>
</dbReference>
<sequence length="182" mass="20187">MLHTIQSCYGDIEDKLVADLGCGCGVLSIGAAMLGCGSCVGFDIDDSALCICQRNLTELDIDQVDLIKADVVHIENDEVLKRRFDTVIMNPPFGTKHNKGIDMTFVRAGLNLSRGSIYSLHKTATREHISKKCSKWNVKMEVLAELRFDLPASYKFHKKGSVDIQVDFIRFTSIGSLKNVEC</sequence>
<evidence type="ECO:0000256" key="1">
    <source>
        <dbReference type="ARBA" id="ARBA00009741"/>
    </source>
</evidence>
<dbReference type="GO" id="GO:0003676">
    <property type="term" value="F:nucleic acid binding"/>
    <property type="evidence" value="ECO:0007669"/>
    <property type="project" value="InterPro"/>
</dbReference>
<accession>A0AAD9MZR6</accession>
<dbReference type="PROSITE" id="PS00092">
    <property type="entry name" value="N6_MTASE"/>
    <property type="match status" value="1"/>
</dbReference>
<dbReference type="GO" id="GO:0008988">
    <property type="term" value="F:rRNA (adenine-N6-)-methyltransferase activity"/>
    <property type="evidence" value="ECO:0007669"/>
    <property type="project" value="TreeGrafter"/>
</dbReference>
<dbReference type="InterPro" id="IPR002052">
    <property type="entry name" value="DNA_methylase_N6_adenine_CS"/>
</dbReference>
<evidence type="ECO:0000256" key="2">
    <source>
        <dbReference type="ARBA" id="ARBA00041374"/>
    </source>
</evidence>
<keyword evidence="5" id="KW-1185">Reference proteome</keyword>
<dbReference type="InterPro" id="IPR051720">
    <property type="entry name" value="rRNA_MeTrfase/Polyamine_Synth"/>
</dbReference>
<dbReference type="CDD" id="cd02440">
    <property type="entry name" value="AdoMet_MTases"/>
    <property type="match status" value="1"/>
</dbReference>
<dbReference type="PANTHER" id="PTHR23290">
    <property type="entry name" value="RRNA N6-ADENOSINE-METHYLTRANSFERASE METTL5"/>
    <property type="match status" value="1"/>
</dbReference>
<dbReference type="PANTHER" id="PTHR23290:SF0">
    <property type="entry name" value="RRNA N6-ADENOSINE-METHYLTRANSFERASE METTL5"/>
    <property type="match status" value="1"/>
</dbReference>
<dbReference type="InterPro" id="IPR007848">
    <property type="entry name" value="Small_mtfrase_dom"/>
</dbReference>
<gene>
    <name evidence="4" type="ORF">LSH36_363g02073</name>
</gene>
<protein>
    <recommendedName>
        <fullName evidence="2">Methyltransferase-like protein 5</fullName>
    </recommendedName>
</protein>
<proteinExistence type="inferred from homology"/>
<name>A0AAD9MZR6_9ANNE</name>
<comment type="caution">
    <text evidence="4">The sequence shown here is derived from an EMBL/GenBank/DDBJ whole genome shotgun (WGS) entry which is preliminary data.</text>
</comment>
<feature type="domain" description="Methyltransferase small" evidence="3">
    <location>
        <begin position="13"/>
        <end position="105"/>
    </location>
</feature>
<dbReference type="SUPFAM" id="SSF53335">
    <property type="entry name" value="S-adenosyl-L-methionine-dependent methyltransferases"/>
    <property type="match status" value="1"/>
</dbReference>